<comment type="catalytic activity">
    <reaction evidence="13">
        <text>1D-myo-inositol hexakisphosphate + H2O = 1D-myo-inositol 1,2,4,5,6-pentakisphosphate + phosphate</text>
        <dbReference type="Rhea" id="RHEA:16989"/>
        <dbReference type="ChEBI" id="CHEBI:15377"/>
        <dbReference type="ChEBI" id="CHEBI:43474"/>
        <dbReference type="ChEBI" id="CHEBI:57798"/>
        <dbReference type="ChEBI" id="CHEBI:58130"/>
        <dbReference type="EC" id="3.1.3.8"/>
    </reaction>
    <physiologicalReaction direction="left-to-right" evidence="13">
        <dbReference type="Rhea" id="RHEA:16990"/>
    </physiologicalReaction>
</comment>
<dbReference type="GO" id="GO:0016158">
    <property type="term" value="F:inositol hexakisphosphate 3-phosphatase activity"/>
    <property type="evidence" value="ECO:0007669"/>
    <property type="project" value="UniProtKB-EC"/>
</dbReference>
<dbReference type="SUPFAM" id="SSF53254">
    <property type="entry name" value="Phosphoglycerate mutase-like"/>
    <property type="match status" value="1"/>
</dbReference>
<dbReference type="Pfam" id="PF00328">
    <property type="entry name" value="His_Phos_2"/>
    <property type="match status" value="1"/>
</dbReference>
<dbReference type="InterPro" id="IPR033379">
    <property type="entry name" value="Acid_Pase_AS"/>
</dbReference>
<keyword evidence="18" id="KW-0812">Transmembrane</keyword>
<dbReference type="GO" id="GO:0005576">
    <property type="term" value="C:extracellular region"/>
    <property type="evidence" value="ECO:0007669"/>
    <property type="project" value="UniProtKB-SubCell"/>
</dbReference>
<evidence type="ECO:0000256" key="1">
    <source>
        <dbReference type="ARBA" id="ARBA00004613"/>
    </source>
</evidence>
<feature type="transmembrane region" description="Helical" evidence="18">
    <location>
        <begin position="33"/>
        <end position="51"/>
    </location>
</feature>
<proteinExistence type="predicted"/>
<name>A0A2G8SUX1_9APHY</name>
<keyword evidence="18" id="KW-0472">Membrane</keyword>
<dbReference type="PANTHER" id="PTHR20963:SF24">
    <property type="entry name" value="3-PHYTASE B"/>
    <property type="match status" value="1"/>
</dbReference>
<feature type="active site" description="Proton donor" evidence="16">
    <location>
        <position position="380"/>
    </location>
</feature>
<evidence type="ECO:0000256" key="6">
    <source>
        <dbReference type="ARBA" id="ARBA00023180"/>
    </source>
</evidence>
<evidence type="ECO:0000256" key="5">
    <source>
        <dbReference type="ARBA" id="ARBA00023157"/>
    </source>
</evidence>
<sequence>MKDPSSTRVLDQLPLPVDSKATRRSTGARLLPARRAMVVLFGLIALTYIYYTHAALPPPGSLRDVDGANEIPLLGVPRTIQQSWVMYSPYYAAEPYISPPRGCSVDQVHILQRHGARYPTSGAGTRIRTAIGKLQSVDHYTDPLLTFLKNYTYDLGQDNLIPFGAVQSFQSGEQAFKRYASLVTTDNQPFVRASGSPRVVDSASNWTAGFADASHHRYNPILSVILSEAGNDTLDDGMCAAAGSSDPQTNLWLSTFAPPLTARLNAAAPGANLTDADTYSLLSMCAFDTVAHERPSPFCALYKELNGGPGFAYTGDLDKYYGTGYGQPLGRVQGVGYVNELLARLTGEPVQDHTQTNRTLDADPRTFPLGRGVYADFSHDNQMIAIFAAMGLFRQPQELDPTMPDPERTWRTERMVPFSARMATERLKCSGGKENVRVLVNDAVMPLEFCGAKGDGVCTLDAFVESQVYARNDGEGDWAKCFE</sequence>
<dbReference type="PANTHER" id="PTHR20963">
    <property type="entry name" value="MULTIPLE INOSITOL POLYPHOSPHATE PHOSPHATASE-RELATED"/>
    <property type="match status" value="1"/>
</dbReference>
<keyword evidence="6" id="KW-0325">Glycoprotein</keyword>
<keyword evidence="4" id="KW-0378">Hydrolase</keyword>
<comment type="caution">
    <text evidence="19">The sequence shown here is derived from an EMBL/GenBank/DDBJ whole genome shotgun (WGS) entry which is preliminary data.</text>
</comment>
<evidence type="ECO:0000256" key="2">
    <source>
        <dbReference type="ARBA" id="ARBA00011245"/>
    </source>
</evidence>
<evidence type="ECO:0000256" key="16">
    <source>
        <dbReference type="PIRSR" id="PIRSR000894-1"/>
    </source>
</evidence>
<evidence type="ECO:0000256" key="18">
    <source>
        <dbReference type="SAM" id="Phobius"/>
    </source>
</evidence>
<evidence type="ECO:0000313" key="20">
    <source>
        <dbReference type="Proteomes" id="UP000230002"/>
    </source>
</evidence>
<evidence type="ECO:0000256" key="12">
    <source>
        <dbReference type="ARBA" id="ARBA00043748"/>
    </source>
</evidence>
<dbReference type="EMBL" id="AYKW01000001">
    <property type="protein sequence ID" value="PIL37569.1"/>
    <property type="molecule type" value="Genomic_DNA"/>
</dbReference>
<evidence type="ECO:0000256" key="13">
    <source>
        <dbReference type="ARBA" id="ARBA00043788"/>
    </source>
</evidence>
<comment type="catalytic activity">
    <reaction evidence="11">
        <text>1D-myo-inositol 1,2,6-trisphosphate + H2O = 1D-myo-inositol 1,2-bisphosphate + phosphate</text>
        <dbReference type="Rhea" id="RHEA:77131"/>
        <dbReference type="ChEBI" id="CHEBI:15377"/>
        <dbReference type="ChEBI" id="CHEBI:43474"/>
        <dbReference type="ChEBI" id="CHEBI:195537"/>
        <dbReference type="ChEBI" id="CHEBI:195539"/>
    </reaction>
    <physiologicalReaction direction="left-to-right" evidence="11">
        <dbReference type="Rhea" id="RHEA:77132"/>
    </physiologicalReaction>
</comment>
<dbReference type="InterPro" id="IPR016274">
    <property type="entry name" value="Histidine_acid_Pase_euk"/>
</dbReference>
<comment type="catalytic activity">
    <reaction evidence="10">
        <text>1D-myo-inositol 1,2-bisphosphate + H2O = 1D-myo-inositol 2-phosphate + phosphate</text>
        <dbReference type="Rhea" id="RHEA:77135"/>
        <dbReference type="ChEBI" id="CHEBI:15377"/>
        <dbReference type="ChEBI" id="CHEBI:43474"/>
        <dbReference type="ChEBI" id="CHEBI:84142"/>
        <dbReference type="ChEBI" id="CHEBI:195539"/>
    </reaction>
    <physiologicalReaction direction="left-to-right" evidence="10">
        <dbReference type="Rhea" id="RHEA:77136"/>
    </physiologicalReaction>
</comment>
<keyword evidence="20" id="KW-1185">Reference proteome</keyword>
<reference evidence="19 20" key="1">
    <citation type="journal article" date="2015" name="Sci. Rep.">
        <title>Chromosome-level genome map provides insights into diverse defense mechanisms in the medicinal fungus Ganoderma sinense.</title>
        <authorList>
            <person name="Zhu Y."/>
            <person name="Xu J."/>
            <person name="Sun C."/>
            <person name="Zhou S."/>
            <person name="Xu H."/>
            <person name="Nelson D.R."/>
            <person name="Qian J."/>
            <person name="Song J."/>
            <person name="Luo H."/>
            <person name="Xiang L."/>
            <person name="Li Y."/>
            <person name="Xu Z."/>
            <person name="Ji A."/>
            <person name="Wang L."/>
            <person name="Lu S."/>
            <person name="Hayward A."/>
            <person name="Sun W."/>
            <person name="Li X."/>
            <person name="Schwartz D.C."/>
            <person name="Wang Y."/>
            <person name="Chen S."/>
        </authorList>
    </citation>
    <scope>NUCLEOTIDE SEQUENCE [LARGE SCALE GENOMIC DNA]</scope>
    <source>
        <strain evidence="19 20">ZZ0214-1</strain>
    </source>
</reference>
<feature type="disulfide bond" evidence="17">
    <location>
        <begin position="285"/>
        <end position="299"/>
    </location>
</feature>
<gene>
    <name evidence="19" type="ORF">GSI_01263</name>
</gene>
<dbReference type="InterPro" id="IPR000560">
    <property type="entry name" value="His_Pase_clade-2"/>
</dbReference>
<evidence type="ECO:0000256" key="7">
    <source>
        <dbReference type="ARBA" id="ARBA00041857"/>
    </source>
</evidence>
<dbReference type="InterPro" id="IPR029033">
    <property type="entry name" value="His_PPase_superfam"/>
</dbReference>
<dbReference type="STRING" id="1077348.A0A2G8SUX1"/>
<dbReference type="PIRSF" id="PIRSF000894">
    <property type="entry name" value="Acid_phosphatase"/>
    <property type="match status" value="1"/>
</dbReference>
<evidence type="ECO:0000256" key="4">
    <source>
        <dbReference type="ARBA" id="ARBA00022801"/>
    </source>
</evidence>
<dbReference type="AlphaFoldDB" id="A0A2G8SUX1"/>
<keyword evidence="3" id="KW-0964">Secreted</keyword>
<evidence type="ECO:0000256" key="15">
    <source>
        <dbReference type="ARBA" id="ARBA00044262"/>
    </source>
</evidence>
<feature type="disulfide bond" evidence="17">
    <location>
        <begin position="450"/>
        <end position="458"/>
    </location>
</feature>
<evidence type="ECO:0000256" key="3">
    <source>
        <dbReference type="ARBA" id="ARBA00022525"/>
    </source>
</evidence>
<comment type="catalytic activity">
    <reaction evidence="12">
        <text>1D-myo-inositol 1,2,4,5,6-pentakisphosphate + H2O = 1D-myo-inositol 1,2,5,6-tetrakisphosphate + phosphate</text>
        <dbReference type="Rhea" id="RHEA:77115"/>
        <dbReference type="ChEBI" id="CHEBI:15377"/>
        <dbReference type="ChEBI" id="CHEBI:43474"/>
        <dbReference type="ChEBI" id="CHEBI:57798"/>
        <dbReference type="ChEBI" id="CHEBI:195535"/>
    </reaction>
    <physiologicalReaction direction="left-to-right" evidence="12">
        <dbReference type="Rhea" id="RHEA:77116"/>
    </physiologicalReaction>
</comment>
<dbReference type="Gene3D" id="3.40.50.1240">
    <property type="entry name" value="Phosphoglycerate mutase-like"/>
    <property type="match status" value="1"/>
</dbReference>
<evidence type="ECO:0000256" key="17">
    <source>
        <dbReference type="PIRSR" id="PIRSR000894-2"/>
    </source>
</evidence>
<evidence type="ECO:0000256" key="11">
    <source>
        <dbReference type="ARBA" id="ARBA00043721"/>
    </source>
</evidence>
<keyword evidence="5 17" id="KW-1015">Disulfide bond</keyword>
<evidence type="ECO:0000313" key="19">
    <source>
        <dbReference type="EMBL" id="PIL37569.1"/>
    </source>
</evidence>
<protein>
    <recommendedName>
        <fullName evidence="14">Phytase A</fullName>
    </recommendedName>
    <alternativeName>
        <fullName evidence="15">Histidine acid phosphatase phyA</fullName>
    </alternativeName>
    <alternativeName>
        <fullName evidence="8">Myo-inositol hexakisphosphate phosphohydrolase A</fullName>
    </alternativeName>
    <alternativeName>
        <fullName evidence="7">Myo-inositol-hexaphosphate 3-phosphohydrolase A</fullName>
    </alternativeName>
</protein>
<dbReference type="Proteomes" id="UP000230002">
    <property type="component" value="Unassembled WGS sequence"/>
</dbReference>
<comment type="subunit">
    <text evidence="2">Monomer.</text>
</comment>
<dbReference type="CDD" id="cd07061">
    <property type="entry name" value="HP_HAP_like"/>
    <property type="match status" value="1"/>
</dbReference>
<evidence type="ECO:0000256" key="8">
    <source>
        <dbReference type="ARBA" id="ARBA00042300"/>
    </source>
</evidence>
<dbReference type="OrthoDB" id="6509975at2759"/>
<evidence type="ECO:0000256" key="14">
    <source>
        <dbReference type="ARBA" id="ARBA00044106"/>
    </source>
</evidence>
<dbReference type="GO" id="GO:0003993">
    <property type="term" value="F:acid phosphatase activity"/>
    <property type="evidence" value="ECO:0007669"/>
    <property type="project" value="TreeGrafter"/>
</dbReference>
<comment type="subcellular location">
    <subcellularLocation>
        <location evidence="1">Secreted</location>
    </subcellularLocation>
</comment>
<dbReference type="PROSITE" id="PS00778">
    <property type="entry name" value="HIS_ACID_PHOSPHAT_2"/>
    <property type="match status" value="1"/>
</dbReference>
<organism evidence="19 20">
    <name type="scientific">Ganoderma sinense ZZ0214-1</name>
    <dbReference type="NCBI Taxonomy" id="1077348"/>
    <lineage>
        <taxon>Eukaryota</taxon>
        <taxon>Fungi</taxon>
        <taxon>Dikarya</taxon>
        <taxon>Basidiomycota</taxon>
        <taxon>Agaricomycotina</taxon>
        <taxon>Agaricomycetes</taxon>
        <taxon>Polyporales</taxon>
        <taxon>Polyporaceae</taxon>
        <taxon>Ganoderma</taxon>
    </lineage>
</organism>
<comment type="catalytic activity">
    <reaction evidence="9">
        <text>1D-myo-inositol 1,2,5,6-tetrakisphosphate + H2O = 1D-myo-inositol 1,2,6-trisphosphate + phosphate</text>
        <dbReference type="Rhea" id="RHEA:77119"/>
        <dbReference type="ChEBI" id="CHEBI:15377"/>
        <dbReference type="ChEBI" id="CHEBI:43474"/>
        <dbReference type="ChEBI" id="CHEBI:195535"/>
        <dbReference type="ChEBI" id="CHEBI:195537"/>
    </reaction>
    <physiologicalReaction direction="left-to-right" evidence="9">
        <dbReference type="Rhea" id="RHEA:77120"/>
    </physiologicalReaction>
</comment>
<keyword evidence="18" id="KW-1133">Transmembrane helix</keyword>
<feature type="disulfide bond" evidence="17">
    <location>
        <begin position="103"/>
        <end position="429"/>
    </location>
</feature>
<accession>A0A2G8SUX1</accession>
<dbReference type="PROSITE" id="PS00616">
    <property type="entry name" value="HIS_ACID_PHOSPHAT_1"/>
    <property type="match status" value="1"/>
</dbReference>
<evidence type="ECO:0000256" key="10">
    <source>
        <dbReference type="ARBA" id="ARBA00043675"/>
    </source>
</evidence>
<feature type="active site" description="Nucleophile" evidence="16">
    <location>
        <position position="114"/>
    </location>
</feature>
<evidence type="ECO:0000256" key="9">
    <source>
        <dbReference type="ARBA" id="ARBA00043670"/>
    </source>
</evidence>
<feature type="disulfide bond" evidence="17">
    <location>
        <begin position="239"/>
        <end position="481"/>
    </location>
</feature>